<evidence type="ECO:0000259" key="8">
    <source>
        <dbReference type="SMART" id="SM00385"/>
    </source>
</evidence>
<evidence type="ECO:0000256" key="3">
    <source>
        <dbReference type="ARBA" id="ARBA00022618"/>
    </source>
</evidence>
<dbReference type="GO" id="GO:0051301">
    <property type="term" value="P:cell division"/>
    <property type="evidence" value="ECO:0007669"/>
    <property type="project" value="UniProtKB-KW"/>
</dbReference>
<name>A0A8C8B0P7_9STRI</name>
<feature type="compositionally biased region" description="Pro residues" evidence="7">
    <location>
        <begin position="1"/>
        <end position="10"/>
    </location>
</feature>
<dbReference type="Ensembl" id="ENSOSUT00000012540.1">
    <property type="protein sequence ID" value="ENSOSUP00000012124.1"/>
    <property type="gene ID" value="ENSOSUG00000008753.1"/>
</dbReference>
<dbReference type="InterPro" id="IPR039361">
    <property type="entry name" value="Cyclin"/>
</dbReference>
<feature type="compositionally biased region" description="Low complexity" evidence="7">
    <location>
        <begin position="120"/>
        <end position="129"/>
    </location>
</feature>
<dbReference type="FunFam" id="1.10.472.10:FF:000198">
    <property type="entry name" value="G2/mitotic-specific cyclin-B1"/>
    <property type="match status" value="1"/>
</dbReference>
<dbReference type="AlphaFoldDB" id="A0A8C8B0P7"/>
<protein>
    <submittedName>
        <fullName evidence="10">Cyclin B1</fullName>
    </submittedName>
</protein>
<evidence type="ECO:0000313" key="11">
    <source>
        <dbReference type="Proteomes" id="UP000694552"/>
    </source>
</evidence>
<evidence type="ECO:0000313" key="10">
    <source>
        <dbReference type="Ensembl" id="ENSOSUP00000012124.1"/>
    </source>
</evidence>
<dbReference type="Pfam" id="PF00134">
    <property type="entry name" value="Cyclin_N"/>
    <property type="match status" value="1"/>
</dbReference>
<feature type="region of interest" description="Disordered" evidence="7">
    <location>
        <begin position="120"/>
        <end position="151"/>
    </location>
</feature>
<feature type="domain" description="Cyclin C-terminal" evidence="9">
    <location>
        <begin position="326"/>
        <end position="430"/>
    </location>
</feature>
<dbReference type="PANTHER" id="PTHR10177">
    <property type="entry name" value="CYCLINS"/>
    <property type="match status" value="1"/>
</dbReference>
<dbReference type="InterPro" id="IPR013763">
    <property type="entry name" value="Cyclin-like_dom"/>
</dbReference>
<proteinExistence type="inferred from homology"/>
<keyword evidence="3" id="KW-0132">Cell division</keyword>
<evidence type="ECO:0000256" key="7">
    <source>
        <dbReference type="SAM" id="MobiDB-lite"/>
    </source>
</evidence>
<keyword evidence="5" id="KW-0131">Cell cycle</keyword>
<reference evidence="10" key="1">
    <citation type="submission" date="2025-08" db="UniProtKB">
        <authorList>
            <consortium name="Ensembl"/>
        </authorList>
    </citation>
    <scope>IDENTIFICATION</scope>
</reference>
<evidence type="ECO:0000256" key="2">
    <source>
        <dbReference type="ARBA" id="ARBA00006955"/>
    </source>
</evidence>
<dbReference type="GO" id="GO:0005829">
    <property type="term" value="C:cytosol"/>
    <property type="evidence" value="ECO:0007669"/>
    <property type="project" value="UniProtKB-ARBA"/>
</dbReference>
<evidence type="ECO:0000256" key="4">
    <source>
        <dbReference type="ARBA" id="ARBA00023127"/>
    </source>
</evidence>
<dbReference type="SMART" id="SM01332">
    <property type="entry name" value="Cyclin_C"/>
    <property type="match status" value="1"/>
</dbReference>
<evidence type="ECO:0000256" key="1">
    <source>
        <dbReference type="ARBA" id="ARBA00003222"/>
    </source>
</evidence>
<organism evidence="10 11">
    <name type="scientific">Otus sunia</name>
    <name type="common">Oriental scops-owl</name>
    <dbReference type="NCBI Taxonomy" id="257818"/>
    <lineage>
        <taxon>Eukaryota</taxon>
        <taxon>Metazoa</taxon>
        <taxon>Chordata</taxon>
        <taxon>Craniata</taxon>
        <taxon>Vertebrata</taxon>
        <taxon>Euteleostomi</taxon>
        <taxon>Archelosauria</taxon>
        <taxon>Archosauria</taxon>
        <taxon>Dinosauria</taxon>
        <taxon>Saurischia</taxon>
        <taxon>Theropoda</taxon>
        <taxon>Coelurosauria</taxon>
        <taxon>Aves</taxon>
        <taxon>Neognathae</taxon>
        <taxon>Neoaves</taxon>
        <taxon>Telluraves</taxon>
        <taxon>Strigiformes</taxon>
        <taxon>Strigidae</taxon>
        <taxon>Otus</taxon>
    </lineage>
</organism>
<feature type="domain" description="Cyclin-like" evidence="8">
    <location>
        <begin position="231"/>
        <end position="317"/>
    </location>
</feature>
<comment type="function">
    <text evidence="1">Essential for the control of the cell cycle at the G2/M (mitosis) transition.</text>
</comment>
<feature type="region of interest" description="Disordered" evidence="7">
    <location>
        <begin position="1"/>
        <end position="47"/>
    </location>
</feature>
<reference evidence="10" key="2">
    <citation type="submission" date="2025-09" db="UniProtKB">
        <authorList>
            <consortium name="Ensembl"/>
        </authorList>
    </citation>
    <scope>IDENTIFICATION</scope>
</reference>
<keyword evidence="11" id="KW-1185">Reference proteome</keyword>
<evidence type="ECO:0000256" key="5">
    <source>
        <dbReference type="ARBA" id="ARBA00023306"/>
    </source>
</evidence>
<dbReference type="SMART" id="SM00385">
    <property type="entry name" value="CYCLIN"/>
    <property type="match status" value="2"/>
</dbReference>
<dbReference type="InterPro" id="IPR036915">
    <property type="entry name" value="Cyclin-like_sf"/>
</dbReference>
<dbReference type="Pfam" id="PF02984">
    <property type="entry name" value="Cyclin_C"/>
    <property type="match status" value="1"/>
</dbReference>
<comment type="similarity">
    <text evidence="2">Belongs to the cyclin family. Cyclin AB subfamily.</text>
</comment>
<keyword evidence="4 6" id="KW-0195">Cyclin</keyword>
<accession>A0A8C8B0P7</accession>
<dbReference type="SUPFAM" id="SSF47954">
    <property type="entry name" value="Cyclin-like"/>
    <property type="match status" value="2"/>
</dbReference>
<sequence>MPLRSPPPLPTQLFRSWGGVQRSGPVSPRPGAADCPRLSPQSTRTVRTGSRLLCATIKRGVTPTGRLRPRGALEDIGNRAPEPKIRAEAQRATAEGIRGGRPSTSLVAFVKKAASRRALGAAAEEQPLPVLQPQPEPSPQLEPQPPTAVETPGCAVREDKLFRPFSDVLLDVEHVDKEDVDVEDDTNQDLCVSYVKDIYKYLGELEKNQPVRPKYLAGQEIDGNMRALPVDWLVQIQMKCMLLQETLYMTVAIIDRFLQMSDNDVPKKTLQLVGISTMFIASKYEEVYPMSIGDFMCITGDAHTKFQVQHMERKILKALDFCLGLPLPPHFLRRIAKIAKVMLTTGITYSLAKYLMELCIIDYDMVCFPSSKTAVAAACLTLKLLKGCKGTPTLEHYTSYTESDLFPVMQHMAKNIIIVNEGSTDYLVRIAR</sequence>
<dbReference type="InterPro" id="IPR004367">
    <property type="entry name" value="Cyclin_C-dom"/>
</dbReference>
<feature type="compositionally biased region" description="Pro residues" evidence="7">
    <location>
        <begin position="130"/>
        <end position="146"/>
    </location>
</feature>
<dbReference type="Gene3D" id="1.10.472.10">
    <property type="entry name" value="Cyclin-like"/>
    <property type="match status" value="2"/>
</dbReference>
<dbReference type="Proteomes" id="UP000694552">
    <property type="component" value="Unplaced"/>
</dbReference>
<feature type="domain" description="Cyclin-like" evidence="8">
    <location>
        <begin position="330"/>
        <end position="414"/>
    </location>
</feature>
<evidence type="ECO:0000256" key="6">
    <source>
        <dbReference type="RuleBase" id="RU000383"/>
    </source>
</evidence>
<dbReference type="InterPro" id="IPR006671">
    <property type="entry name" value="Cyclin_N"/>
</dbReference>
<evidence type="ECO:0000259" key="9">
    <source>
        <dbReference type="SMART" id="SM01332"/>
    </source>
</evidence>